<dbReference type="InterPro" id="IPR013216">
    <property type="entry name" value="Methyltransf_11"/>
</dbReference>
<dbReference type="RefSeq" id="WP_311332981.1">
    <property type="nucleotide sequence ID" value="NZ_JAVRHZ010000004.1"/>
</dbReference>
<comment type="caution">
    <text evidence="2">The sequence shown here is derived from an EMBL/GenBank/DDBJ whole genome shotgun (WGS) entry which is preliminary data.</text>
</comment>
<feature type="domain" description="Methyltransferase type 11" evidence="1">
    <location>
        <begin position="54"/>
        <end position="104"/>
    </location>
</feature>
<dbReference type="GO" id="GO:0032259">
    <property type="term" value="P:methylation"/>
    <property type="evidence" value="ECO:0007669"/>
    <property type="project" value="UniProtKB-KW"/>
</dbReference>
<dbReference type="Proteomes" id="UP001254488">
    <property type="component" value="Unassembled WGS sequence"/>
</dbReference>
<evidence type="ECO:0000313" key="3">
    <source>
        <dbReference type="Proteomes" id="UP001254488"/>
    </source>
</evidence>
<dbReference type="Gene3D" id="3.40.50.150">
    <property type="entry name" value="Vaccinia Virus protein VP39"/>
    <property type="match status" value="1"/>
</dbReference>
<dbReference type="CDD" id="cd02440">
    <property type="entry name" value="AdoMet_MTases"/>
    <property type="match status" value="1"/>
</dbReference>
<name>A0ABU2YCX1_9FLAO</name>
<evidence type="ECO:0000313" key="2">
    <source>
        <dbReference type="EMBL" id="MDT0556027.1"/>
    </source>
</evidence>
<evidence type="ECO:0000259" key="1">
    <source>
        <dbReference type="Pfam" id="PF08241"/>
    </source>
</evidence>
<dbReference type="InterPro" id="IPR029063">
    <property type="entry name" value="SAM-dependent_MTases_sf"/>
</dbReference>
<dbReference type="Pfam" id="PF08241">
    <property type="entry name" value="Methyltransf_11"/>
    <property type="match status" value="1"/>
</dbReference>
<dbReference type="GO" id="GO:0008168">
    <property type="term" value="F:methyltransferase activity"/>
    <property type="evidence" value="ECO:0007669"/>
    <property type="project" value="UniProtKB-KW"/>
</dbReference>
<organism evidence="2 3">
    <name type="scientific">Patiriisocius hiemis</name>
    <dbReference type="NCBI Taxonomy" id="3075604"/>
    <lineage>
        <taxon>Bacteria</taxon>
        <taxon>Pseudomonadati</taxon>
        <taxon>Bacteroidota</taxon>
        <taxon>Flavobacteriia</taxon>
        <taxon>Flavobacteriales</taxon>
        <taxon>Flavobacteriaceae</taxon>
        <taxon>Patiriisocius</taxon>
    </lineage>
</organism>
<keyword evidence="2" id="KW-0489">Methyltransferase</keyword>
<accession>A0ABU2YCX1</accession>
<dbReference type="EMBL" id="JAVRHZ010000004">
    <property type="protein sequence ID" value="MDT0556027.1"/>
    <property type="molecule type" value="Genomic_DNA"/>
</dbReference>
<sequence>MRTIIEHYPNWSELKIHESSPGHSGHSLRLKKEARHYLETQFFLKEVLGNKVNGIRNEDLEKQTFDDESFDLVITSDVMEHIYNPELAFKEIHRTLKPGGAHIFSVPLINRFKPTQRWAKKGKNGEPIFLFEPEWHGNPIDQKGSPVTMHWGYDIVDFIEEHTGANCEILYYDDLNYGIRAEFREIIIAKKDN</sequence>
<protein>
    <submittedName>
        <fullName evidence="2">Class I SAM-dependent methyltransferase</fullName>
    </submittedName>
</protein>
<keyword evidence="2" id="KW-0808">Transferase</keyword>
<reference evidence="2 3" key="1">
    <citation type="submission" date="2023-09" db="EMBL/GenBank/DDBJ databases">
        <authorList>
            <person name="Rey-Velasco X."/>
        </authorList>
    </citation>
    <scope>NUCLEOTIDE SEQUENCE [LARGE SCALE GENOMIC DNA]</scope>
    <source>
        <strain evidence="2 3">W242</strain>
    </source>
</reference>
<proteinExistence type="predicted"/>
<keyword evidence="3" id="KW-1185">Reference proteome</keyword>
<dbReference type="SUPFAM" id="SSF53335">
    <property type="entry name" value="S-adenosyl-L-methionine-dependent methyltransferases"/>
    <property type="match status" value="1"/>
</dbReference>
<gene>
    <name evidence="2" type="ORF">RM538_08430</name>
</gene>